<feature type="binding site" evidence="7">
    <location>
        <position position="22"/>
    </location>
    <ligand>
        <name>Ca(2+)</name>
        <dbReference type="ChEBI" id="CHEBI:29108"/>
    </ligand>
</feature>
<comment type="cofactor">
    <cofactor evidence="8">
        <name>Zn(2+)</name>
        <dbReference type="ChEBI" id="CHEBI:29105"/>
    </cofactor>
</comment>
<feature type="transmembrane region" description="Helical" evidence="9">
    <location>
        <begin position="175"/>
        <end position="194"/>
    </location>
</feature>
<dbReference type="GO" id="GO:0006672">
    <property type="term" value="P:ceramide metabolic process"/>
    <property type="evidence" value="ECO:0007669"/>
    <property type="project" value="InterPro"/>
</dbReference>
<reference evidence="10" key="1">
    <citation type="submission" date="2021-05" db="EMBL/GenBank/DDBJ databases">
        <authorList>
            <person name="Alioto T."/>
            <person name="Alioto T."/>
            <person name="Gomez Garrido J."/>
        </authorList>
    </citation>
    <scope>NUCLEOTIDE SEQUENCE</scope>
</reference>
<keyword evidence="7" id="KW-0479">Metal-binding</keyword>
<name>A0A8D9FJH5_9HEMI</name>
<evidence type="ECO:0000256" key="5">
    <source>
        <dbReference type="ARBA" id="ARBA00022989"/>
    </source>
</evidence>
<dbReference type="EC" id="3.5.1.-" evidence="9"/>
<keyword evidence="6 9" id="KW-0472">Membrane</keyword>
<protein>
    <recommendedName>
        <fullName evidence="9">Alkaline ceramidase</fullName>
        <ecNumber evidence="9">3.5.1.-</ecNumber>
    </recommendedName>
</protein>
<organism evidence="10">
    <name type="scientific">Cacopsylla melanoneura</name>
    <dbReference type="NCBI Taxonomy" id="428564"/>
    <lineage>
        <taxon>Eukaryota</taxon>
        <taxon>Metazoa</taxon>
        <taxon>Ecdysozoa</taxon>
        <taxon>Arthropoda</taxon>
        <taxon>Hexapoda</taxon>
        <taxon>Insecta</taxon>
        <taxon>Pterygota</taxon>
        <taxon>Neoptera</taxon>
        <taxon>Paraneoptera</taxon>
        <taxon>Hemiptera</taxon>
        <taxon>Sternorrhyncha</taxon>
        <taxon>Psylloidea</taxon>
        <taxon>Psyllidae</taxon>
        <taxon>Psyllinae</taxon>
        <taxon>Cacopsylla</taxon>
    </lineage>
</organism>
<evidence type="ECO:0000256" key="8">
    <source>
        <dbReference type="PIRSR" id="PIRSR608901-2"/>
    </source>
</evidence>
<dbReference type="GO" id="GO:0046872">
    <property type="term" value="F:metal ion binding"/>
    <property type="evidence" value="ECO:0007669"/>
    <property type="project" value="UniProtKB-KW"/>
</dbReference>
<feature type="binding site" evidence="7">
    <location>
        <position position="20"/>
    </location>
    <ligand>
        <name>Ca(2+)</name>
        <dbReference type="ChEBI" id="CHEBI:29108"/>
    </ligand>
</feature>
<dbReference type="Pfam" id="PF05875">
    <property type="entry name" value="Ceramidase"/>
    <property type="match status" value="1"/>
</dbReference>
<evidence type="ECO:0000256" key="1">
    <source>
        <dbReference type="ARBA" id="ARBA00004141"/>
    </source>
</evidence>
<keyword evidence="5 9" id="KW-1133">Transmembrane helix</keyword>
<dbReference type="EMBL" id="HBUF01678087">
    <property type="protein sequence ID" value="CAG6791804.1"/>
    <property type="molecule type" value="Transcribed_RNA"/>
</dbReference>
<dbReference type="EMBL" id="HBUF01678083">
    <property type="protein sequence ID" value="CAG6791800.1"/>
    <property type="molecule type" value="Transcribed_RNA"/>
</dbReference>
<comment type="similarity">
    <text evidence="2 9">Belongs to the alkaline ceramidase family.</text>
</comment>
<keyword evidence="3 9" id="KW-0812">Transmembrane</keyword>
<sequence>MAPVLDQPGYWGERTSTVDWCEKNYVQSYYVAEAWNTVSNLAIIFQAIWGMYGVYKNDLEKKFFIAYIMLFVVGLGSWAFHMTLLYNMQLFDELPMVWGLCFAIYLLTGIKYPRSGSQLVSNPILSLFLILFCITFTLFYLYYPLPVVQNLSFGLLATTSYLIQIHMIRTKRCRLCSCLFALSFTSYIVGFSLWNVDKFYCDNLTSFRETLPSWLSPTTQLHAWWHCFAGHGTYLSLMMTIHLHYDFHPRKNNSLHINKCGLNIHWEDSQGKLK</sequence>
<dbReference type="GO" id="GO:0005789">
    <property type="term" value="C:endoplasmic reticulum membrane"/>
    <property type="evidence" value="ECO:0007669"/>
    <property type="project" value="TreeGrafter"/>
</dbReference>
<feature type="binding site" evidence="7">
    <location>
        <position position="19"/>
    </location>
    <ligand>
        <name>Ca(2+)</name>
        <dbReference type="ChEBI" id="CHEBI:29108"/>
    </ligand>
</feature>
<evidence type="ECO:0000256" key="4">
    <source>
        <dbReference type="ARBA" id="ARBA00022801"/>
    </source>
</evidence>
<feature type="transmembrane region" description="Helical" evidence="9">
    <location>
        <begin position="149"/>
        <end position="168"/>
    </location>
</feature>
<dbReference type="EMBL" id="HBUF01678082">
    <property type="protein sequence ID" value="CAG6791799.1"/>
    <property type="molecule type" value="Transcribed_RNA"/>
</dbReference>
<dbReference type="GO" id="GO:0016811">
    <property type="term" value="F:hydrolase activity, acting on carbon-nitrogen (but not peptide) bonds, in linear amides"/>
    <property type="evidence" value="ECO:0007669"/>
    <property type="project" value="InterPro"/>
</dbReference>
<dbReference type="GO" id="GO:0071602">
    <property type="term" value="P:phytosphingosine biosynthetic process"/>
    <property type="evidence" value="ECO:0007669"/>
    <property type="project" value="TreeGrafter"/>
</dbReference>
<dbReference type="AlphaFoldDB" id="A0A8D9FJH5"/>
<feature type="binding site" evidence="8">
    <location>
        <position position="222"/>
    </location>
    <ligand>
        <name>Zn(2+)</name>
        <dbReference type="ChEBI" id="CHEBI:29105"/>
        <note>catalytic</note>
    </ligand>
</feature>
<evidence type="ECO:0000256" key="9">
    <source>
        <dbReference type="RuleBase" id="RU364079"/>
    </source>
</evidence>
<dbReference type="EMBL" id="HBUF01382399">
    <property type="protein sequence ID" value="CAG6730825.1"/>
    <property type="molecule type" value="Transcribed_RNA"/>
</dbReference>
<dbReference type="InterPro" id="IPR008901">
    <property type="entry name" value="ACER"/>
</dbReference>
<evidence type="ECO:0000256" key="3">
    <source>
        <dbReference type="ARBA" id="ARBA00022692"/>
    </source>
</evidence>
<dbReference type="EMBL" id="HBUF01678088">
    <property type="protein sequence ID" value="CAG6791805.1"/>
    <property type="molecule type" value="Transcribed_RNA"/>
</dbReference>
<feature type="binding site" evidence="8">
    <location>
        <position position="81"/>
    </location>
    <ligand>
        <name>Zn(2+)</name>
        <dbReference type="ChEBI" id="CHEBI:29105"/>
        <note>catalytic</note>
    </ligand>
</feature>
<dbReference type="EMBL" id="HBUF01225743">
    <property type="protein sequence ID" value="CAG6671291.1"/>
    <property type="molecule type" value="Transcribed_RNA"/>
</dbReference>
<dbReference type="EMBL" id="HBUF01678080">
    <property type="protein sequence ID" value="CAG6791797.1"/>
    <property type="molecule type" value="Transcribed_RNA"/>
</dbReference>
<feature type="transmembrane region" description="Helical" evidence="9">
    <location>
        <begin position="34"/>
        <end position="52"/>
    </location>
</feature>
<accession>A0A8D9FJH5</accession>
<dbReference type="EMBL" id="HBUF01678081">
    <property type="protein sequence ID" value="CAG6791798.1"/>
    <property type="molecule type" value="Transcribed_RNA"/>
</dbReference>
<dbReference type="EMBL" id="HBUF01678084">
    <property type="protein sequence ID" value="CAG6791801.1"/>
    <property type="molecule type" value="Transcribed_RNA"/>
</dbReference>
<keyword evidence="7" id="KW-0106">Calcium</keyword>
<keyword evidence="9" id="KW-0443">Lipid metabolism</keyword>
<dbReference type="EMBL" id="HBUF01678079">
    <property type="protein sequence ID" value="CAG6791796.1"/>
    <property type="molecule type" value="Transcribed_RNA"/>
</dbReference>
<comment type="function">
    <text evidence="9">Hydrolyzes the sphingolipid ceramide into sphingosine and free fatty acid.</text>
</comment>
<feature type="binding site" evidence="7">
    <location>
        <position position="33"/>
    </location>
    <ligand>
        <name>Ca(2+)</name>
        <dbReference type="ChEBI" id="CHEBI:29108"/>
    </ligand>
</feature>
<dbReference type="EMBL" id="HBUF01043567">
    <property type="protein sequence ID" value="CAG6618745.1"/>
    <property type="molecule type" value="Transcribed_RNA"/>
</dbReference>
<dbReference type="EMBL" id="HBUF01678085">
    <property type="protein sequence ID" value="CAG6791802.1"/>
    <property type="molecule type" value="Transcribed_RNA"/>
</dbReference>
<evidence type="ECO:0000313" key="10">
    <source>
        <dbReference type="EMBL" id="CAG6791804.1"/>
    </source>
</evidence>
<comment type="subcellular location">
    <subcellularLocation>
        <location evidence="1">Membrane</location>
        <topology evidence="1">Multi-pass membrane protein</topology>
    </subcellularLocation>
</comment>
<evidence type="ECO:0000256" key="7">
    <source>
        <dbReference type="PIRSR" id="PIRSR608901-1"/>
    </source>
</evidence>
<keyword evidence="4 9" id="KW-0378">Hydrolase</keyword>
<feature type="transmembrane region" description="Helical" evidence="9">
    <location>
        <begin position="223"/>
        <end position="245"/>
    </location>
</feature>
<feature type="transmembrane region" description="Helical" evidence="9">
    <location>
        <begin position="96"/>
        <end position="112"/>
    </location>
</feature>
<dbReference type="PANTHER" id="PTHR46187:SF3">
    <property type="entry name" value="ALKALINE CERAMIDASE 3"/>
    <property type="match status" value="1"/>
</dbReference>
<proteinExistence type="inferred from homology"/>
<dbReference type="EMBL" id="HBUF01678086">
    <property type="protein sequence ID" value="CAG6791803.1"/>
    <property type="molecule type" value="Transcribed_RNA"/>
</dbReference>
<feature type="binding site" evidence="8">
    <location>
        <position position="226"/>
    </location>
    <ligand>
        <name>Zn(2+)</name>
        <dbReference type="ChEBI" id="CHEBI:29105"/>
        <note>catalytic</note>
    </ligand>
</feature>
<evidence type="ECO:0000256" key="6">
    <source>
        <dbReference type="ARBA" id="ARBA00023136"/>
    </source>
</evidence>
<keyword evidence="8" id="KW-0862">Zinc</keyword>
<dbReference type="EMBL" id="HBUF01225745">
    <property type="protein sequence ID" value="CAG6671293.1"/>
    <property type="molecule type" value="Transcribed_RNA"/>
</dbReference>
<dbReference type="EMBL" id="HBUF01043566">
    <property type="protein sequence ID" value="CAG6618743.1"/>
    <property type="molecule type" value="Transcribed_RNA"/>
</dbReference>
<evidence type="ECO:0000256" key="2">
    <source>
        <dbReference type="ARBA" id="ARBA00009780"/>
    </source>
</evidence>
<feature type="transmembrane region" description="Helical" evidence="9">
    <location>
        <begin position="124"/>
        <end position="143"/>
    </location>
</feature>
<feature type="transmembrane region" description="Helical" evidence="9">
    <location>
        <begin position="64"/>
        <end position="84"/>
    </location>
</feature>
<feature type="binding site" evidence="7">
    <location>
        <position position="24"/>
    </location>
    <ligand>
        <name>Ca(2+)</name>
        <dbReference type="ChEBI" id="CHEBI:29108"/>
    </ligand>
</feature>
<dbReference type="EMBL" id="HBUF01382398">
    <property type="protein sequence ID" value="CAG6730823.1"/>
    <property type="molecule type" value="Transcribed_RNA"/>
</dbReference>
<dbReference type="EMBL" id="HBUF01678078">
    <property type="protein sequence ID" value="CAG6791795.1"/>
    <property type="molecule type" value="Transcribed_RNA"/>
</dbReference>
<dbReference type="PANTHER" id="PTHR46187">
    <property type="entry name" value="ALKALINE CERAMIDASE 3"/>
    <property type="match status" value="1"/>
</dbReference>